<name>A0A2N5ZDP4_MUIH1</name>
<organism evidence="1 2">
    <name type="scientific">Muiribacterium halophilum</name>
    <dbReference type="NCBI Taxonomy" id="2053465"/>
    <lineage>
        <taxon>Bacteria</taxon>
        <taxon>Candidatus Muiribacteriota</taxon>
        <taxon>Candidatus Muiribacteriia</taxon>
        <taxon>Candidatus Muiribacteriales</taxon>
        <taxon>Candidatus Muiribacteriaceae</taxon>
        <taxon>Candidatus Muiribacterium</taxon>
    </lineage>
</organism>
<reference evidence="1 2" key="1">
    <citation type="submission" date="2017-11" db="EMBL/GenBank/DDBJ databases">
        <title>Genome-resolved metagenomics identifies genetic mobility, metabolic interactions, and unexpected diversity in perchlorate-reducing communities.</title>
        <authorList>
            <person name="Barnum T.P."/>
            <person name="Figueroa I.A."/>
            <person name="Carlstrom C.I."/>
            <person name="Lucas L.N."/>
            <person name="Engelbrektson A.L."/>
            <person name="Coates J.D."/>
        </authorList>
    </citation>
    <scope>NUCLEOTIDE SEQUENCE [LARGE SCALE GENOMIC DNA]</scope>
    <source>
        <strain evidence="1">BM706</strain>
    </source>
</reference>
<accession>A0A2N5ZDP4</accession>
<dbReference type="EMBL" id="PKTG01000106">
    <property type="protein sequence ID" value="PLX16785.1"/>
    <property type="molecule type" value="Genomic_DNA"/>
</dbReference>
<evidence type="ECO:0000313" key="1">
    <source>
        <dbReference type="EMBL" id="PLX16785.1"/>
    </source>
</evidence>
<dbReference type="AlphaFoldDB" id="A0A2N5ZDP4"/>
<protein>
    <submittedName>
        <fullName evidence="1">Uncharacterized protein</fullName>
    </submittedName>
</protein>
<sequence length="193" mass="21572">MKKGIVLPLVLVLLLILGMLGYAFNRLAQNEFKQAYFISDNLRAQYLAEAALHEALADLRLKMNNDEFRDNFIDGSGDEDLDVGNAEDLDEDMESTEDDATTNRANIDVSAKAEWVNQTPIGNDSDDTMGNVVITVHASVNDHARDLKVVYDYKCVDVRPVGNEYTFMVDYSQTEAFNKSPEFFTDARGSEGI</sequence>
<proteinExistence type="predicted"/>
<dbReference type="Proteomes" id="UP000234857">
    <property type="component" value="Unassembled WGS sequence"/>
</dbReference>
<comment type="caution">
    <text evidence="1">The sequence shown here is derived from an EMBL/GenBank/DDBJ whole genome shotgun (WGS) entry which is preliminary data.</text>
</comment>
<gene>
    <name evidence="1" type="ORF">C0601_09365</name>
</gene>
<evidence type="ECO:0000313" key="2">
    <source>
        <dbReference type="Proteomes" id="UP000234857"/>
    </source>
</evidence>